<sequence>MATQTTMSENLVYRKATALSDQLWGGRFRSPADPSLLALSRAPDSYFRMSPYDLAGSRSHVRELRRAGILDEGEAERLLAAIDTLDEDVRAGRVGPNDSDEDVHTFLERVLVERLGEVGGKLRAGRSRNDQTANDLRLYLRDHARKLVLALAGLQDALVAQARAHVRTAAPGFTHLQPAQPIVFGHQLLAHAQAFARDADRLRDWDRRTALSPLGSAALAGSAIAVHPELSAVELGYDGPCENSIDAVAARDHVAEFLFAASMLGVNLSRLAEEVCLWAARQFGWVELHDSFATGSSIMPQKKNPDIAELTRGKAGRLLGNLNGLMATLKAMPLAYNRDLAEDKAAVFDTVDTLAIVLPAMAGLVRTLSVNVDELRTQATAGFTLATEVADWLSRRGVPFSQAHEITGALVRTCEDKGLDLHELSDADLAAVDPRLTPDVRPHLTVEAALAARTGYGATAPERVLEQIDRLDGLLERQRAWARDYAGPAT</sequence>
<dbReference type="InterPro" id="IPR000362">
    <property type="entry name" value="Fumarate_lyase_fam"/>
</dbReference>
<dbReference type="UniPathway" id="UPA00068">
    <property type="reaction ID" value="UER00114"/>
</dbReference>
<keyword evidence="4 6" id="KW-0028">Amino-acid biosynthesis</keyword>
<evidence type="ECO:0000313" key="10">
    <source>
        <dbReference type="Proteomes" id="UP000238312"/>
    </source>
</evidence>
<dbReference type="InterPro" id="IPR009049">
    <property type="entry name" value="Argininosuccinate_lyase"/>
</dbReference>
<dbReference type="Pfam" id="PF00206">
    <property type="entry name" value="Lyase_1"/>
    <property type="match status" value="1"/>
</dbReference>
<evidence type="ECO:0000256" key="2">
    <source>
        <dbReference type="ARBA" id="ARBA00012338"/>
    </source>
</evidence>
<dbReference type="PANTHER" id="PTHR43814:SF1">
    <property type="entry name" value="ARGININOSUCCINATE LYASE"/>
    <property type="match status" value="1"/>
</dbReference>
<dbReference type="PRINTS" id="PR00145">
    <property type="entry name" value="ARGSUCLYASE"/>
</dbReference>
<dbReference type="GO" id="GO:0042450">
    <property type="term" value="P:L-arginine biosynthetic process via ornithine"/>
    <property type="evidence" value="ECO:0007669"/>
    <property type="project" value="UniProtKB-UniRule"/>
</dbReference>
<dbReference type="EMBL" id="PVNG01000021">
    <property type="protein sequence ID" value="PRX58997.1"/>
    <property type="molecule type" value="Genomic_DNA"/>
</dbReference>
<evidence type="ECO:0000259" key="7">
    <source>
        <dbReference type="Pfam" id="PF00206"/>
    </source>
</evidence>
<organism evidence="9 10">
    <name type="scientific">Nonomuraea fuscirosea</name>
    <dbReference type="NCBI Taxonomy" id="1291556"/>
    <lineage>
        <taxon>Bacteria</taxon>
        <taxon>Bacillati</taxon>
        <taxon>Actinomycetota</taxon>
        <taxon>Actinomycetes</taxon>
        <taxon>Streptosporangiales</taxon>
        <taxon>Streptosporangiaceae</taxon>
        <taxon>Nonomuraea</taxon>
    </lineage>
</organism>
<dbReference type="GO" id="GO:0004056">
    <property type="term" value="F:argininosuccinate lyase activity"/>
    <property type="evidence" value="ECO:0007669"/>
    <property type="project" value="UniProtKB-UniRule"/>
</dbReference>
<dbReference type="InterPro" id="IPR022761">
    <property type="entry name" value="Fumarate_lyase_N"/>
</dbReference>
<dbReference type="FunFam" id="1.20.200.10:FF:000015">
    <property type="entry name" value="argininosuccinate lyase isoform X2"/>
    <property type="match status" value="1"/>
</dbReference>
<dbReference type="InterPro" id="IPR020557">
    <property type="entry name" value="Fumarate_lyase_CS"/>
</dbReference>
<name>A0A2T0MMD7_9ACTN</name>
<dbReference type="FunFam" id="1.10.40.30:FF:000001">
    <property type="entry name" value="Argininosuccinate lyase"/>
    <property type="match status" value="1"/>
</dbReference>
<comment type="caution">
    <text evidence="9">The sequence shown here is derived from an EMBL/GenBank/DDBJ whole genome shotgun (WGS) entry which is preliminary data.</text>
</comment>
<dbReference type="EC" id="4.3.2.1" evidence="2 6"/>
<dbReference type="AlphaFoldDB" id="A0A2T0MMD7"/>
<dbReference type="CDD" id="cd01359">
    <property type="entry name" value="Argininosuccinate_lyase"/>
    <property type="match status" value="1"/>
</dbReference>
<dbReference type="Gene3D" id="1.20.200.10">
    <property type="entry name" value="Fumarase/aspartase (Central domain)"/>
    <property type="match status" value="1"/>
</dbReference>
<accession>A0A2T0MMD7</accession>
<dbReference type="PRINTS" id="PR00149">
    <property type="entry name" value="FUMRATELYASE"/>
</dbReference>
<comment type="pathway">
    <text evidence="1 6">Amino-acid biosynthesis; L-arginine biosynthesis; L-arginine from L-ornithine and carbamoyl phosphate: step 3/3.</text>
</comment>
<keyword evidence="10" id="KW-1185">Reference proteome</keyword>
<dbReference type="Pfam" id="PF14698">
    <property type="entry name" value="ASL_C2"/>
    <property type="match status" value="1"/>
</dbReference>
<evidence type="ECO:0000256" key="3">
    <source>
        <dbReference type="ARBA" id="ARBA00022571"/>
    </source>
</evidence>
<comment type="similarity">
    <text evidence="6">Belongs to the lyase 1 family. Argininosuccinate lyase subfamily.</text>
</comment>
<dbReference type="InterPro" id="IPR029419">
    <property type="entry name" value="Arg_succ_lyase_C"/>
</dbReference>
<dbReference type="InterPro" id="IPR024083">
    <property type="entry name" value="Fumarase/histidase_N"/>
</dbReference>
<keyword evidence="5 6" id="KW-0456">Lyase</keyword>
<comment type="catalytic activity">
    <reaction evidence="6">
        <text>2-(N(omega)-L-arginino)succinate = fumarate + L-arginine</text>
        <dbReference type="Rhea" id="RHEA:24020"/>
        <dbReference type="ChEBI" id="CHEBI:29806"/>
        <dbReference type="ChEBI" id="CHEBI:32682"/>
        <dbReference type="ChEBI" id="CHEBI:57472"/>
        <dbReference type="EC" id="4.3.2.1"/>
    </reaction>
</comment>
<comment type="subcellular location">
    <subcellularLocation>
        <location evidence="6">Cytoplasm</location>
    </subcellularLocation>
</comment>
<gene>
    <name evidence="6" type="primary">argH</name>
    <name evidence="9" type="ORF">B0I32_121101</name>
</gene>
<proteinExistence type="inferred from homology"/>
<keyword evidence="6" id="KW-0963">Cytoplasm</keyword>
<dbReference type="HAMAP" id="MF_00006">
    <property type="entry name" value="Arg_succ_lyase"/>
    <property type="match status" value="1"/>
</dbReference>
<feature type="domain" description="Fumarate lyase N-terminal" evidence="7">
    <location>
        <begin position="26"/>
        <end position="320"/>
    </location>
</feature>
<dbReference type="SUPFAM" id="SSF48557">
    <property type="entry name" value="L-aspartase-like"/>
    <property type="match status" value="1"/>
</dbReference>
<dbReference type="Gene3D" id="1.10.40.30">
    <property type="entry name" value="Fumarase/aspartase (C-terminal domain)"/>
    <property type="match status" value="1"/>
</dbReference>
<feature type="domain" description="Argininosuccinate lyase C-terminal" evidence="8">
    <location>
        <begin position="383"/>
        <end position="450"/>
    </location>
</feature>
<evidence type="ECO:0000313" key="9">
    <source>
        <dbReference type="EMBL" id="PRX58997.1"/>
    </source>
</evidence>
<evidence type="ECO:0000256" key="1">
    <source>
        <dbReference type="ARBA" id="ARBA00004941"/>
    </source>
</evidence>
<dbReference type="Proteomes" id="UP000238312">
    <property type="component" value="Unassembled WGS sequence"/>
</dbReference>
<evidence type="ECO:0000259" key="8">
    <source>
        <dbReference type="Pfam" id="PF14698"/>
    </source>
</evidence>
<evidence type="ECO:0000256" key="5">
    <source>
        <dbReference type="ARBA" id="ARBA00023239"/>
    </source>
</evidence>
<dbReference type="InterPro" id="IPR008948">
    <property type="entry name" value="L-Aspartase-like"/>
</dbReference>
<dbReference type="Gene3D" id="1.10.275.10">
    <property type="entry name" value="Fumarase/aspartase (N-terminal domain)"/>
    <property type="match status" value="1"/>
</dbReference>
<keyword evidence="3 6" id="KW-0055">Arginine biosynthesis</keyword>
<dbReference type="GO" id="GO:0005829">
    <property type="term" value="C:cytosol"/>
    <property type="evidence" value="ECO:0007669"/>
    <property type="project" value="TreeGrafter"/>
</dbReference>
<evidence type="ECO:0000256" key="6">
    <source>
        <dbReference type="HAMAP-Rule" id="MF_00006"/>
    </source>
</evidence>
<dbReference type="PANTHER" id="PTHR43814">
    <property type="entry name" value="ARGININOSUCCINATE LYASE"/>
    <property type="match status" value="1"/>
</dbReference>
<dbReference type="NCBIfam" id="TIGR00838">
    <property type="entry name" value="argH"/>
    <property type="match status" value="1"/>
</dbReference>
<protein>
    <recommendedName>
        <fullName evidence="2 6">Argininosuccinate lyase</fullName>
        <shortName evidence="6">ASAL</shortName>
        <ecNumber evidence="2 6">4.3.2.1</ecNumber>
    </recommendedName>
    <alternativeName>
        <fullName evidence="6">Arginosuccinase</fullName>
    </alternativeName>
</protein>
<evidence type="ECO:0000256" key="4">
    <source>
        <dbReference type="ARBA" id="ARBA00022605"/>
    </source>
</evidence>
<reference evidence="9 10" key="1">
    <citation type="submission" date="2018-03" db="EMBL/GenBank/DDBJ databases">
        <title>Genomic Encyclopedia of Type Strains, Phase III (KMG-III): the genomes of soil and plant-associated and newly described type strains.</title>
        <authorList>
            <person name="Whitman W."/>
        </authorList>
    </citation>
    <scope>NUCLEOTIDE SEQUENCE [LARGE SCALE GENOMIC DNA]</scope>
    <source>
        <strain evidence="9 10">CGMCC 4.7104</strain>
    </source>
</reference>
<dbReference type="PROSITE" id="PS00163">
    <property type="entry name" value="FUMARATE_LYASES"/>
    <property type="match status" value="1"/>
</dbReference>